<organism evidence="10 11">
    <name type="scientific">Furculomyces boomerangus</name>
    <dbReference type="NCBI Taxonomy" id="61424"/>
    <lineage>
        <taxon>Eukaryota</taxon>
        <taxon>Fungi</taxon>
        <taxon>Fungi incertae sedis</taxon>
        <taxon>Zoopagomycota</taxon>
        <taxon>Kickxellomycotina</taxon>
        <taxon>Harpellomycetes</taxon>
        <taxon>Harpellales</taxon>
        <taxon>Harpellaceae</taxon>
        <taxon>Furculomyces</taxon>
    </lineage>
</organism>
<evidence type="ECO:0000256" key="2">
    <source>
        <dbReference type="ARBA" id="ARBA00022723"/>
    </source>
</evidence>
<comment type="subcellular location">
    <subcellularLocation>
        <location evidence="1">Nucleus</location>
    </subcellularLocation>
</comment>
<dbReference type="Proteomes" id="UP000245699">
    <property type="component" value="Unassembled WGS sequence"/>
</dbReference>
<dbReference type="InterPro" id="IPR001083">
    <property type="entry name" value="Cu_fist_DNA-bd_dom"/>
</dbReference>
<evidence type="ECO:0000256" key="5">
    <source>
        <dbReference type="ARBA" id="ARBA00023015"/>
    </source>
</evidence>
<dbReference type="PROSITE" id="PS50073">
    <property type="entry name" value="COPPER_FIST_2"/>
    <property type="match status" value="1"/>
</dbReference>
<dbReference type="GO" id="GO:0045944">
    <property type="term" value="P:positive regulation of transcription by RNA polymerase II"/>
    <property type="evidence" value="ECO:0007669"/>
    <property type="project" value="TreeGrafter"/>
</dbReference>
<evidence type="ECO:0000256" key="8">
    <source>
        <dbReference type="SAM" id="MobiDB-lite"/>
    </source>
</evidence>
<dbReference type="PANTHER" id="PTHR28088:SF5">
    <property type="entry name" value="TRANSCRIPTIONAL ACTIVATOR HAA1-RELATED"/>
    <property type="match status" value="1"/>
</dbReference>
<dbReference type="OrthoDB" id="5600085at2759"/>
<dbReference type="InterPro" id="IPR036395">
    <property type="entry name" value="Cu_fist_DNA-bd_dom_sf"/>
</dbReference>
<keyword evidence="7" id="KW-0539">Nucleus</keyword>
<dbReference type="AlphaFoldDB" id="A0A2T9Z2W1"/>
<keyword evidence="6" id="KW-0804">Transcription</keyword>
<dbReference type="GO" id="GO:0000981">
    <property type="term" value="F:DNA-binding transcription factor activity, RNA polymerase II-specific"/>
    <property type="evidence" value="ECO:0007669"/>
    <property type="project" value="TreeGrafter"/>
</dbReference>
<evidence type="ECO:0000256" key="6">
    <source>
        <dbReference type="ARBA" id="ARBA00023163"/>
    </source>
</evidence>
<dbReference type="GO" id="GO:0000978">
    <property type="term" value="F:RNA polymerase II cis-regulatory region sequence-specific DNA binding"/>
    <property type="evidence" value="ECO:0007669"/>
    <property type="project" value="TreeGrafter"/>
</dbReference>
<comment type="caution">
    <text evidence="10">The sequence shown here is derived from an EMBL/GenBank/DDBJ whole genome shotgun (WGS) entry which is preliminary data.</text>
</comment>
<sequence length="432" mass="46912">MIIIDNKKYACASCIRGHRTKSCNHTSRELIEIKKKGRPVSQCPHCRKLRKEKKIHVRCNFSKKDVETTSASIKPIFTGELREHKSTNSTNKPSLSKNLYSSSNDLLSRKILENAPVENPKKRRSESLESSLTETFDFIDQNLSQNTTKNQDLPRFKDFLHAVENPSNEPFHIMPDIAYKKKPKFAENVIPPESIYVPNCCVDAIEKDKNSLSNGIDTQMSCKPKNDEDCIPETKTNELSSDDIMNGIFGQMDEIIKVSACELKEVSCHAKNPGSPHQDSSKKELENGNCSSLCKKSTNNDGDNFRGSNEHGTSGCCSKESGSDGCCSKGSGSDGCCSRGSGSDGCCSKGSGSDGCCSKESGSGGCSSSGGDSGGCSSGNCGCSSSTKNKTKTTFKDSDGAFHCGCGCKKPLRECTDCLDDFCEEIIFRPEL</sequence>
<dbReference type="FunFam" id="3.90.430.10:FF:000001">
    <property type="entry name" value="Copper fist DNA-binding protein"/>
    <property type="match status" value="1"/>
</dbReference>
<dbReference type="Gene3D" id="3.90.430.10">
    <property type="entry name" value="Copper fist DNA-binding domain"/>
    <property type="match status" value="1"/>
</dbReference>
<dbReference type="Pfam" id="PF00649">
    <property type="entry name" value="Copper-fist"/>
    <property type="match status" value="1"/>
</dbReference>
<evidence type="ECO:0000256" key="3">
    <source>
        <dbReference type="ARBA" id="ARBA00022833"/>
    </source>
</evidence>
<dbReference type="GO" id="GO:0005634">
    <property type="term" value="C:nucleus"/>
    <property type="evidence" value="ECO:0007669"/>
    <property type="project" value="UniProtKB-SubCell"/>
</dbReference>
<evidence type="ECO:0000313" key="10">
    <source>
        <dbReference type="EMBL" id="PVU98876.1"/>
    </source>
</evidence>
<keyword evidence="4" id="KW-0186">Copper</keyword>
<dbReference type="GO" id="GO:0006879">
    <property type="term" value="P:intracellular iron ion homeostasis"/>
    <property type="evidence" value="ECO:0007669"/>
    <property type="project" value="TreeGrafter"/>
</dbReference>
<proteinExistence type="predicted"/>
<dbReference type="EMBL" id="MBFT01000065">
    <property type="protein sequence ID" value="PVU98876.1"/>
    <property type="molecule type" value="Genomic_DNA"/>
</dbReference>
<keyword evidence="5" id="KW-0805">Transcription regulation</keyword>
<gene>
    <name evidence="10" type="ORF">BB559_001206</name>
</gene>
<feature type="region of interest" description="Disordered" evidence="8">
    <location>
        <begin position="305"/>
        <end position="340"/>
    </location>
</feature>
<evidence type="ECO:0000256" key="4">
    <source>
        <dbReference type="ARBA" id="ARBA00023008"/>
    </source>
</evidence>
<dbReference type="GO" id="GO:0006878">
    <property type="term" value="P:intracellular copper ion homeostasis"/>
    <property type="evidence" value="ECO:0007669"/>
    <property type="project" value="TreeGrafter"/>
</dbReference>
<dbReference type="PRINTS" id="PR00617">
    <property type="entry name" value="COPPERFIST"/>
</dbReference>
<evidence type="ECO:0000256" key="1">
    <source>
        <dbReference type="ARBA" id="ARBA00004123"/>
    </source>
</evidence>
<dbReference type="SMART" id="SM01090">
    <property type="entry name" value="Copper-fist"/>
    <property type="match status" value="1"/>
</dbReference>
<evidence type="ECO:0000313" key="11">
    <source>
        <dbReference type="Proteomes" id="UP000245699"/>
    </source>
</evidence>
<dbReference type="SUPFAM" id="SSF57879">
    <property type="entry name" value="Zinc domain conserved in yeast copper-regulated transcription factors"/>
    <property type="match status" value="1"/>
</dbReference>
<dbReference type="STRING" id="61424.A0A2T9Z2W1"/>
<reference evidence="10 11" key="1">
    <citation type="journal article" date="2018" name="MBio">
        <title>Comparative Genomics Reveals the Core Gene Toolbox for the Fungus-Insect Symbiosis.</title>
        <authorList>
            <person name="Wang Y."/>
            <person name="Stata M."/>
            <person name="Wang W."/>
            <person name="Stajich J.E."/>
            <person name="White M.M."/>
            <person name="Moncalvo J.M."/>
        </authorList>
    </citation>
    <scope>NUCLEOTIDE SEQUENCE [LARGE SCALE GENOMIC DNA]</scope>
    <source>
        <strain evidence="10 11">AUS-77-4</strain>
    </source>
</reference>
<dbReference type="InterPro" id="IPR051763">
    <property type="entry name" value="Copper_Homeo_Regul"/>
</dbReference>
<keyword evidence="2" id="KW-0479">Metal-binding</keyword>
<feature type="domain" description="Copper-fist" evidence="9">
    <location>
        <begin position="1"/>
        <end position="40"/>
    </location>
</feature>
<dbReference type="PROSITE" id="PS01119">
    <property type="entry name" value="COPPER_FIST_1"/>
    <property type="match status" value="1"/>
</dbReference>
<dbReference type="PANTHER" id="PTHR28088">
    <property type="entry name" value="TRANSCRIPTIONAL ACTIVATOR HAA1-RELATED"/>
    <property type="match status" value="1"/>
</dbReference>
<dbReference type="SMART" id="SM00412">
    <property type="entry name" value="Cu_FIST"/>
    <property type="match status" value="1"/>
</dbReference>
<evidence type="ECO:0000256" key="7">
    <source>
        <dbReference type="ARBA" id="ARBA00023242"/>
    </source>
</evidence>
<name>A0A2T9Z2W1_9FUNG</name>
<evidence type="ECO:0000259" key="9">
    <source>
        <dbReference type="PROSITE" id="PS50073"/>
    </source>
</evidence>
<protein>
    <recommendedName>
        <fullName evidence="9">Copper-fist domain-containing protein</fullName>
    </recommendedName>
</protein>
<keyword evidence="11" id="KW-1185">Reference proteome</keyword>
<feature type="compositionally biased region" description="Low complexity" evidence="8">
    <location>
        <begin position="314"/>
        <end position="340"/>
    </location>
</feature>
<keyword evidence="3" id="KW-0862">Zinc</keyword>
<accession>A0A2T9Z2W1</accession>
<dbReference type="GO" id="GO:0005507">
    <property type="term" value="F:copper ion binding"/>
    <property type="evidence" value="ECO:0007669"/>
    <property type="project" value="InterPro"/>
</dbReference>